<protein>
    <recommendedName>
        <fullName evidence="3">Core-binding (CB) domain-containing protein</fullName>
    </recommendedName>
</protein>
<reference evidence="1 2" key="1">
    <citation type="submission" date="2023-03" db="EMBL/GenBank/DDBJ databases">
        <title>Novel Species.</title>
        <authorList>
            <person name="Ma S."/>
        </authorList>
    </citation>
    <scope>NUCLEOTIDE SEQUENCE [LARGE SCALE GENOMIC DNA]</scope>
    <source>
        <strain evidence="1 2">LIND6LT2</strain>
    </source>
</reference>
<proteinExistence type="predicted"/>
<dbReference type="RefSeq" id="WP_341876149.1">
    <property type="nucleotide sequence ID" value="NZ_CP121687.1"/>
</dbReference>
<name>A0ABZ2Y1H6_9FIRM</name>
<sequence length="230" mass="27628">MTVLQTIEDFIAYVNTSLIQKPQDIKCISLLYEYFRQKEPNLELEDLDQRFLDEFFLYWLPKKNKKLSDDKIYYLFPAIQRYFTYLKTKHKKEVSLFKPLDKFVEDFVRIIHLSRAFSRFVGNPVISTDPLVIDLRCYKENKIKKYTKDKSGVFEQGYFEVLDIAPDCSITIKKKPSGRYAKVLLDDNLIPYLRKGDILHLRMTRKLFFTYWEIEDIKTCYLKEAQKYLS</sequence>
<dbReference type="Proteomes" id="UP001486565">
    <property type="component" value="Chromosome"/>
</dbReference>
<gene>
    <name evidence="1" type="ORF">QBE51_10070</name>
</gene>
<accession>A0ABZ2Y1H6</accession>
<evidence type="ECO:0000313" key="1">
    <source>
        <dbReference type="EMBL" id="WZL69142.1"/>
    </source>
</evidence>
<dbReference type="EMBL" id="CP121687">
    <property type="protein sequence ID" value="WZL69142.1"/>
    <property type="molecule type" value="Genomic_DNA"/>
</dbReference>
<evidence type="ECO:0000313" key="2">
    <source>
        <dbReference type="Proteomes" id="UP001486565"/>
    </source>
</evidence>
<keyword evidence="2" id="KW-1185">Reference proteome</keyword>
<organism evidence="1 2">
    <name type="scientific">Defluviitalea saccharophila</name>
    <dbReference type="NCBI Taxonomy" id="879970"/>
    <lineage>
        <taxon>Bacteria</taxon>
        <taxon>Bacillati</taxon>
        <taxon>Bacillota</taxon>
        <taxon>Clostridia</taxon>
        <taxon>Lachnospirales</taxon>
        <taxon>Defluviitaleaceae</taxon>
        <taxon>Defluviitalea</taxon>
    </lineage>
</organism>
<evidence type="ECO:0008006" key="3">
    <source>
        <dbReference type="Google" id="ProtNLM"/>
    </source>
</evidence>